<feature type="non-terminal residue" evidence="1">
    <location>
        <position position="202"/>
    </location>
</feature>
<reference evidence="1" key="1">
    <citation type="journal article" date="2014" name="Front. Microbiol.">
        <title>High frequency of phylogenetically diverse reductive dehalogenase-homologous genes in deep subseafloor sedimentary metagenomes.</title>
        <authorList>
            <person name="Kawai M."/>
            <person name="Futagami T."/>
            <person name="Toyoda A."/>
            <person name="Takaki Y."/>
            <person name="Nishi S."/>
            <person name="Hori S."/>
            <person name="Arai W."/>
            <person name="Tsubouchi T."/>
            <person name="Morono Y."/>
            <person name="Uchiyama I."/>
            <person name="Ito T."/>
            <person name="Fujiyama A."/>
            <person name="Inagaki F."/>
            <person name="Takami H."/>
        </authorList>
    </citation>
    <scope>NUCLEOTIDE SEQUENCE</scope>
    <source>
        <strain evidence="1">Expedition CK06-06</strain>
    </source>
</reference>
<organism evidence="1">
    <name type="scientific">marine sediment metagenome</name>
    <dbReference type="NCBI Taxonomy" id="412755"/>
    <lineage>
        <taxon>unclassified sequences</taxon>
        <taxon>metagenomes</taxon>
        <taxon>ecological metagenomes</taxon>
    </lineage>
</organism>
<protein>
    <submittedName>
        <fullName evidence="1">Uncharacterized protein</fullName>
    </submittedName>
</protein>
<gene>
    <name evidence="1" type="ORF">S01H1_81910</name>
</gene>
<dbReference type="AlphaFoldDB" id="X0XSD7"/>
<name>X0XSD7_9ZZZZ</name>
<comment type="caution">
    <text evidence="1">The sequence shown here is derived from an EMBL/GenBank/DDBJ whole genome shotgun (WGS) entry which is preliminary data.</text>
</comment>
<accession>X0XSD7</accession>
<sequence>ASEVNASPSLTALTVTATFDPVTAVGESHADATPAALTVTSTYPGVSVTGEVNAVAAGTALEAAALFPPATATGQVNADANPTSLAGLVTFPATSYFIDSQTSLTALQIQAALPLVVTSAGSTVGLTTLEALIWLPHAQGVSFVPTTKGYVAVSTVTVGGVAITDAIAGGEGYIDTYRDHYGIQVGGDVTLTDRLAGVLSLL</sequence>
<proteinExistence type="predicted"/>
<feature type="non-terminal residue" evidence="1">
    <location>
        <position position="1"/>
    </location>
</feature>
<evidence type="ECO:0000313" key="1">
    <source>
        <dbReference type="EMBL" id="GAG46094.1"/>
    </source>
</evidence>
<dbReference type="EMBL" id="BARS01055480">
    <property type="protein sequence ID" value="GAG46094.1"/>
    <property type="molecule type" value="Genomic_DNA"/>
</dbReference>